<feature type="non-terminal residue" evidence="3">
    <location>
        <position position="69"/>
    </location>
</feature>
<keyword evidence="1" id="KW-0812">Transmembrane</keyword>
<dbReference type="Proteomes" id="UP000885936">
    <property type="component" value="Unassembled WGS sequence"/>
</dbReference>
<keyword evidence="1" id="KW-1133">Transmembrane helix</keyword>
<protein>
    <submittedName>
        <fullName evidence="3">IS4 family transposase</fullName>
    </submittedName>
</protein>
<comment type="caution">
    <text evidence="3">The sequence shown here is derived from an EMBL/GenBank/DDBJ whole genome shotgun (WGS) entry which is preliminary data.</text>
</comment>
<proteinExistence type="predicted"/>
<dbReference type="EMBL" id="DRIE01000141">
    <property type="protein sequence ID" value="HEC57920.1"/>
    <property type="molecule type" value="Genomic_DNA"/>
</dbReference>
<evidence type="ECO:0000313" key="3">
    <source>
        <dbReference type="EMBL" id="HEC57920.1"/>
    </source>
</evidence>
<organism evidence="3">
    <name type="scientific">Candidatus Syntropharchaeum butanivorans</name>
    <dbReference type="NCBI Taxonomy" id="1839936"/>
    <lineage>
        <taxon>Archaea</taxon>
        <taxon>Methanobacteriati</taxon>
        <taxon>Methanobacteriota</taxon>
        <taxon>Stenosarchaea group</taxon>
        <taxon>Methanomicrobia</taxon>
        <taxon>Methanosarcinales</taxon>
        <taxon>ANME-2 cluster</taxon>
        <taxon>Candidatus Syntropharchaeum</taxon>
    </lineage>
</organism>
<dbReference type="AlphaFoldDB" id="A0A7J2S5Q8"/>
<evidence type="ECO:0000256" key="1">
    <source>
        <dbReference type="SAM" id="Phobius"/>
    </source>
</evidence>
<accession>A0A7J2S5Q8</accession>
<sequence length="69" mass="8013">MNLNDEKGTDPTVEAIVEMFPEDFLRNTARESGLVIRERKIDPVILFWVLTLGFGVRFLSTIRGLKRKY</sequence>
<keyword evidence="1" id="KW-0472">Membrane</keyword>
<feature type="transmembrane region" description="Helical" evidence="1">
    <location>
        <begin position="45"/>
        <end position="65"/>
    </location>
</feature>
<dbReference type="EMBL" id="DRIE01000066">
    <property type="protein sequence ID" value="HEC57006.1"/>
    <property type="molecule type" value="Genomic_DNA"/>
</dbReference>
<name>A0A7J2S5Q8_9EURY</name>
<evidence type="ECO:0000313" key="2">
    <source>
        <dbReference type="EMBL" id="HEC57006.1"/>
    </source>
</evidence>
<reference evidence="3" key="1">
    <citation type="journal article" date="2020" name="mSystems">
        <title>Genome- and Community-Level Interaction Insights into Carbon Utilization and Element Cycling Functions of Hydrothermarchaeota in Hydrothermal Sediment.</title>
        <authorList>
            <person name="Zhou Z."/>
            <person name="Liu Y."/>
            <person name="Xu W."/>
            <person name="Pan J."/>
            <person name="Luo Z.H."/>
            <person name="Li M."/>
        </authorList>
    </citation>
    <scope>NUCLEOTIDE SEQUENCE [LARGE SCALE GENOMIC DNA]</scope>
    <source>
        <strain evidence="3">HyVt-386</strain>
    </source>
</reference>
<gene>
    <name evidence="2" type="ORF">ENI32_03875</name>
    <name evidence="3" type="ORF">ENI32_08670</name>
</gene>